<dbReference type="OrthoDB" id="5789657at2759"/>
<accession>A0A137PH24</accession>
<dbReference type="Proteomes" id="UP000070444">
    <property type="component" value="Unassembled WGS sequence"/>
</dbReference>
<dbReference type="InterPro" id="IPR032675">
    <property type="entry name" value="LRR_dom_sf"/>
</dbReference>
<organism evidence="1 2">
    <name type="scientific">Conidiobolus coronatus (strain ATCC 28846 / CBS 209.66 / NRRL 28638)</name>
    <name type="common">Delacroixia coronata</name>
    <dbReference type="NCBI Taxonomy" id="796925"/>
    <lineage>
        <taxon>Eukaryota</taxon>
        <taxon>Fungi</taxon>
        <taxon>Fungi incertae sedis</taxon>
        <taxon>Zoopagomycota</taxon>
        <taxon>Entomophthoromycotina</taxon>
        <taxon>Entomophthoromycetes</taxon>
        <taxon>Entomophthorales</taxon>
        <taxon>Ancylistaceae</taxon>
        <taxon>Conidiobolus</taxon>
    </lineage>
</organism>
<reference evidence="1 2" key="1">
    <citation type="journal article" date="2015" name="Genome Biol. Evol.">
        <title>Phylogenomic analyses indicate that early fungi evolved digesting cell walls of algal ancestors of land plants.</title>
        <authorList>
            <person name="Chang Y."/>
            <person name="Wang S."/>
            <person name="Sekimoto S."/>
            <person name="Aerts A.L."/>
            <person name="Choi C."/>
            <person name="Clum A."/>
            <person name="LaButti K.M."/>
            <person name="Lindquist E.A."/>
            <person name="Yee Ngan C."/>
            <person name="Ohm R.A."/>
            <person name="Salamov A.A."/>
            <person name="Grigoriev I.V."/>
            <person name="Spatafora J.W."/>
            <person name="Berbee M.L."/>
        </authorList>
    </citation>
    <scope>NUCLEOTIDE SEQUENCE [LARGE SCALE GENOMIC DNA]</scope>
    <source>
        <strain evidence="1 2">NRRL 28638</strain>
    </source>
</reference>
<protein>
    <recommendedName>
        <fullName evidence="3">RNI-like protein</fullName>
    </recommendedName>
</protein>
<sequence length="306" mass="35880">MNTPSSRLQIRLRQLMYNKSIFTIKVYINDSLEPDSYDLKLPLKLKEIEIINVFWVLVFGGKNTRIFLRYQRDLLERGPFLNCSKLTYPGLKSFRFNSQPSLGPAIFNNFLTNNLNLETLGVDTELLNTQSYTLISQQEKLKSLTLFNNHGGVNLERFELPQFPQVQKLTILYNNVTGNFSSVGIFIANCENITKLTIQYFNDYNNSIAQIISQLPKLTELELIDRYKNQSLQRLTLTNPSIQSLKLQNFPLKNFNIKLFESLVKLKYIQLQGHSQEEWNEMKDTFENFIDWKLIKLGDRTRIWKE</sequence>
<name>A0A137PH24_CONC2</name>
<dbReference type="AlphaFoldDB" id="A0A137PH24"/>
<gene>
    <name evidence="1" type="ORF">CONCODRAFT_14921</name>
</gene>
<keyword evidence="2" id="KW-1185">Reference proteome</keyword>
<evidence type="ECO:0008006" key="3">
    <source>
        <dbReference type="Google" id="ProtNLM"/>
    </source>
</evidence>
<proteinExistence type="predicted"/>
<dbReference type="SUPFAM" id="SSF52047">
    <property type="entry name" value="RNI-like"/>
    <property type="match status" value="1"/>
</dbReference>
<dbReference type="Gene3D" id="3.80.10.10">
    <property type="entry name" value="Ribonuclease Inhibitor"/>
    <property type="match status" value="1"/>
</dbReference>
<dbReference type="EMBL" id="KQ964425">
    <property type="protein sequence ID" value="KXN74303.1"/>
    <property type="molecule type" value="Genomic_DNA"/>
</dbReference>
<evidence type="ECO:0000313" key="2">
    <source>
        <dbReference type="Proteomes" id="UP000070444"/>
    </source>
</evidence>
<evidence type="ECO:0000313" key="1">
    <source>
        <dbReference type="EMBL" id="KXN74303.1"/>
    </source>
</evidence>